<evidence type="ECO:0000256" key="4">
    <source>
        <dbReference type="ARBA" id="ARBA00012448"/>
    </source>
</evidence>
<dbReference type="EMBL" id="NGJZ01000002">
    <property type="protein sequence ID" value="RSU06832.1"/>
    <property type="molecule type" value="Genomic_DNA"/>
</dbReference>
<dbReference type="PRINTS" id="PR00725">
    <property type="entry name" value="DADACBPTASE1"/>
</dbReference>
<keyword evidence="9" id="KW-0133">Cell shape</keyword>
<evidence type="ECO:0000256" key="6">
    <source>
        <dbReference type="ARBA" id="ARBA00022670"/>
    </source>
</evidence>
<dbReference type="Gene3D" id="3.40.710.10">
    <property type="entry name" value="DD-peptidase/beta-lactamase superfamily"/>
    <property type="match status" value="1"/>
</dbReference>
<evidence type="ECO:0000256" key="10">
    <source>
        <dbReference type="ARBA" id="ARBA00022984"/>
    </source>
</evidence>
<gene>
    <name evidence="17" type="ORF">CBF30_06070</name>
</gene>
<evidence type="ECO:0000259" key="16">
    <source>
        <dbReference type="SMART" id="SM00936"/>
    </source>
</evidence>
<accession>A0A430AFZ0</accession>
<dbReference type="Pfam" id="PF07943">
    <property type="entry name" value="PBP5_C"/>
    <property type="match status" value="1"/>
</dbReference>
<evidence type="ECO:0000256" key="5">
    <source>
        <dbReference type="ARBA" id="ARBA00022645"/>
    </source>
</evidence>
<reference evidence="17 18" key="1">
    <citation type="submission" date="2017-05" db="EMBL/GenBank/DDBJ databases">
        <title>Vagococcus spp. assemblies.</title>
        <authorList>
            <person name="Gulvik C.A."/>
        </authorList>
    </citation>
    <scope>NUCLEOTIDE SEQUENCE [LARGE SCALE GENOMIC DNA]</scope>
    <source>
        <strain evidence="17 18">DSM 24756</strain>
    </source>
</reference>
<evidence type="ECO:0000256" key="2">
    <source>
        <dbReference type="ARBA" id="ARBA00004752"/>
    </source>
</evidence>
<comment type="pathway">
    <text evidence="2">Cell wall biogenesis; peptidoglycan biosynthesis.</text>
</comment>
<dbReference type="EC" id="3.4.16.4" evidence="4"/>
<dbReference type="Proteomes" id="UP000288669">
    <property type="component" value="Unassembled WGS sequence"/>
</dbReference>
<comment type="similarity">
    <text evidence="3 15">Belongs to the peptidase S11 family.</text>
</comment>
<dbReference type="GO" id="GO:0009002">
    <property type="term" value="F:serine-type D-Ala-D-Ala carboxypeptidase activity"/>
    <property type="evidence" value="ECO:0007669"/>
    <property type="project" value="UniProtKB-EC"/>
</dbReference>
<evidence type="ECO:0000256" key="1">
    <source>
        <dbReference type="ARBA" id="ARBA00003217"/>
    </source>
</evidence>
<feature type="active site" evidence="13">
    <location>
        <position position="129"/>
    </location>
</feature>
<organism evidence="17 18">
    <name type="scientific">Vagococcus entomophilus</name>
    <dbReference type="NCBI Taxonomy" id="1160095"/>
    <lineage>
        <taxon>Bacteria</taxon>
        <taxon>Bacillati</taxon>
        <taxon>Bacillota</taxon>
        <taxon>Bacilli</taxon>
        <taxon>Lactobacillales</taxon>
        <taxon>Enterococcaceae</taxon>
        <taxon>Vagococcus</taxon>
    </lineage>
</organism>
<dbReference type="GO" id="GO:0071555">
    <property type="term" value="P:cell wall organization"/>
    <property type="evidence" value="ECO:0007669"/>
    <property type="project" value="UniProtKB-KW"/>
</dbReference>
<dbReference type="PANTHER" id="PTHR21581">
    <property type="entry name" value="D-ALANYL-D-ALANINE CARBOXYPEPTIDASE"/>
    <property type="match status" value="1"/>
</dbReference>
<keyword evidence="8" id="KW-0378">Hydrolase</keyword>
<evidence type="ECO:0000256" key="15">
    <source>
        <dbReference type="RuleBase" id="RU004016"/>
    </source>
</evidence>
<protein>
    <recommendedName>
        <fullName evidence="4">serine-type D-Ala-D-Ala carboxypeptidase</fullName>
        <ecNumber evidence="4">3.4.16.4</ecNumber>
    </recommendedName>
</protein>
<dbReference type="InterPro" id="IPR012338">
    <property type="entry name" value="Beta-lactam/transpept-like"/>
</dbReference>
<dbReference type="RefSeq" id="WP_126823833.1">
    <property type="nucleotide sequence ID" value="NZ_JBHLWU010000002.1"/>
</dbReference>
<dbReference type="PANTHER" id="PTHR21581:SF11">
    <property type="entry name" value="D-ALANYL-D-ALANINE CARBOXYPEPTIDASE DACA"/>
    <property type="match status" value="1"/>
</dbReference>
<evidence type="ECO:0000256" key="12">
    <source>
        <dbReference type="ARBA" id="ARBA00034000"/>
    </source>
</evidence>
<comment type="catalytic activity">
    <reaction evidence="12">
        <text>Preferential cleavage: (Ac)2-L-Lys-D-Ala-|-D-Ala. Also transpeptidation of peptidyl-alanyl moieties that are N-acyl substituents of D-alanine.</text>
        <dbReference type="EC" id="3.4.16.4"/>
    </reaction>
</comment>
<proteinExistence type="inferred from homology"/>
<evidence type="ECO:0000256" key="13">
    <source>
        <dbReference type="PIRSR" id="PIRSR618044-1"/>
    </source>
</evidence>
<evidence type="ECO:0000256" key="14">
    <source>
        <dbReference type="PIRSR" id="PIRSR618044-2"/>
    </source>
</evidence>
<evidence type="ECO:0000256" key="9">
    <source>
        <dbReference type="ARBA" id="ARBA00022960"/>
    </source>
</evidence>
<dbReference type="OrthoDB" id="9791132at2"/>
<dbReference type="InterPro" id="IPR037167">
    <property type="entry name" value="Peptidase_S11_C_sf"/>
</dbReference>
<keyword evidence="11" id="KW-0961">Cell wall biogenesis/degradation</keyword>
<dbReference type="GO" id="GO:0008360">
    <property type="term" value="P:regulation of cell shape"/>
    <property type="evidence" value="ECO:0007669"/>
    <property type="project" value="UniProtKB-KW"/>
</dbReference>
<keyword evidence="10" id="KW-0573">Peptidoglycan synthesis</keyword>
<dbReference type="SMART" id="SM00936">
    <property type="entry name" value="PBP5_C"/>
    <property type="match status" value="1"/>
</dbReference>
<dbReference type="GO" id="GO:0006508">
    <property type="term" value="P:proteolysis"/>
    <property type="evidence" value="ECO:0007669"/>
    <property type="project" value="UniProtKB-KW"/>
</dbReference>
<dbReference type="AlphaFoldDB" id="A0A430AFZ0"/>
<keyword evidence="18" id="KW-1185">Reference proteome</keyword>
<dbReference type="InterPro" id="IPR012907">
    <property type="entry name" value="Peptidase_S11_C"/>
</dbReference>
<feature type="binding site" evidence="14">
    <location>
        <position position="254"/>
    </location>
    <ligand>
        <name>substrate</name>
    </ligand>
</feature>
<evidence type="ECO:0000256" key="8">
    <source>
        <dbReference type="ARBA" id="ARBA00022801"/>
    </source>
</evidence>
<dbReference type="SUPFAM" id="SSF69189">
    <property type="entry name" value="Penicillin-binding protein associated domain"/>
    <property type="match status" value="1"/>
</dbReference>
<name>A0A430AFZ0_9ENTE</name>
<dbReference type="InterPro" id="IPR018044">
    <property type="entry name" value="Peptidase_S11"/>
</dbReference>
<dbReference type="SUPFAM" id="SSF56601">
    <property type="entry name" value="beta-lactamase/transpeptidase-like"/>
    <property type="match status" value="1"/>
</dbReference>
<evidence type="ECO:0000313" key="17">
    <source>
        <dbReference type="EMBL" id="RSU06832.1"/>
    </source>
</evidence>
<dbReference type="Gene3D" id="2.60.410.10">
    <property type="entry name" value="D-Ala-D-Ala carboxypeptidase, C-terminal domain"/>
    <property type="match status" value="1"/>
</dbReference>
<keyword evidence="6" id="KW-0645">Protease</keyword>
<evidence type="ECO:0000256" key="7">
    <source>
        <dbReference type="ARBA" id="ARBA00022729"/>
    </source>
</evidence>
<dbReference type="UniPathway" id="UPA00219"/>
<comment type="caution">
    <text evidence="17">The sequence shown here is derived from an EMBL/GenBank/DDBJ whole genome shotgun (WGS) entry which is preliminary data.</text>
</comment>
<keyword evidence="5" id="KW-0121">Carboxypeptidase</keyword>
<evidence type="ECO:0000256" key="3">
    <source>
        <dbReference type="ARBA" id="ARBA00007164"/>
    </source>
</evidence>
<feature type="active site" description="Acyl-ester intermediate" evidence="13">
    <location>
        <position position="65"/>
    </location>
</feature>
<evidence type="ECO:0000313" key="18">
    <source>
        <dbReference type="Proteomes" id="UP000288669"/>
    </source>
</evidence>
<evidence type="ECO:0000256" key="11">
    <source>
        <dbReference type="ARBA" id="ARBA00023316"/>
    </source>
</evidence>
<comment type="function">
    <text evidence="1">Removes C-terminal D-alanyl residues from sugar-peptide cell wall precursors.</text>
</comment>
<dbReference type="InterPro" id="IPR015956">
    <property type="entry name" value="Peniciliin-bd_prot_C_sf"/>
</dbReference>
<sequence>MKKPKIFALFFVLILLFNTLLFPFGSKALAAENFQVAAKAAVSVDATTGKVLFDQNADEVLPIASMTKMLTLYLVLEAVKEKKLSWNDTVPIEDYLYELSTDTALSNVPLVKGTNYTVKELFDASAIYSANAAAIALATKVSGSESGFVDLMRKKLLSWGVKDPHIISASGLNNEDLGTHIYPGSAANDENKLSAKSVALIAQHLITDYPEILEVTKTTSKVFAAGTPSQTEMTTWDWMLPGGQYYKEGVDGLKTGTTDLAGECFAGTITKNNWRIITVVMNATNAQTDAGARFVETGKLMDYTYDNWEKKILYKKGSTLPTDKKVTVNKGKNTSVPLVLKEDVTLFTRKGMDIKNVKSQFKETTKELTAPLGKNTVVKTGTIQLKEDTLGYIGTQKAPTYTLVTKQKVEKANFFVLLGRSIKSFFSK</sequence>
<keyword evidence="7" id="KW-0732">Signal</keyword>
<feature type="domain" description="Peptidase S11 D-Ala-D-Ala carboxypeptidase A C-terminal" evidence="16">
    <location>
        <begin position="308"/>
        <end position="411"/>
    </location>
</feature>
<dbReference type="GO" id="GO:0009252">
    <property type="term" value="P:peptidoglycan biosynthetic process"/>
    <property type="evidence" value="ECO:0007669"/>
    <property type="project" value="UniProtKB-UniPathway"/>
</dbReference>
<feature type="active site" description="Proton acceptor" evidence="13">
    <location>
        <position position="68"/>
    </location>
</feature>
<dbReference type="Pfam" id="PF00768">
    <property type="entry name" value="Peptidase_S11"/>
    <property type="match status" value="1"/>
</dbReference>
<dbReference type="InterPro" id="IPR001967">
    <property type="entry name" value="Peptidase_S11_N"/>
</dbReference>